<accession>A0ABM8Z0G8</accession>
<reference evidence="2 3" key="1">
    <citation type="submission" date="2021-10" db="EMBL/GenBank/DDBJ databases">
        <authorList>
            <person name="Koch H."/>
        </authorList>
    </citation>
    <scope>NUCLEOTIDE SEQUENCE [LARGE SCALE GENOMIC DNA]</scope>
    <source>
        <strain evidence="2">6680</strain>
    </source>
</reference>
<proteinExistence type="predicted"/>
<dbReference type="EMBL" id="OU912926">
    <property type="protein sequence ID" value="CAG9933316.1"/>
    <property type="molecule type" value="Genomic_DNA"/>
</dbReference>
<dbReference type="Proteomes" id="UP000839052">
    <property type="component" value="Chromosome"/>
</dbReference>
<protein>
    <recommendedName>
        <fullName evidence="1">MoaF-like domain-containing protein</fullName>
    </recommendedName>
</protein>
<evidence type="ECO:0000259" key="1">
    <source>
        <dbReference type="Pfam" id="PF22036"/>
    </source>
</evidence>
<dbReference type="InterPro" id="IPR053892">
    <property type="entry name" value="MoaF-like"/>
</dbReference>
<keyword evidence="3" id="KW-1185">Reference proteome</keyword>
<evidence type="ECO:0000313" key="3">
    <source>
        <dbReference type="Proteomes" id="UP000839052"/>
    </source>
</evidence>
<gene>
    <name evidence="2" type="ORF">NTG6680_2067</name>
</gene>
<dbReference type="Gene3D" id="2.40.128.20">
    <property type="match status" value="1"/>
</dbReference>
<evidence type="ECO:0000313" key="2">
    <source>
        <dbReference type="EMBL" id="CAG9933316.1"/>
    </source>
</evidence>
<organism evidence="2 3">
    <name type="scientific">Candidatus Nitrotoga arctica</name>
    <dbReference type="NCBI Taxonomy" id="453162"/>
    <lineage>
        <taxon>Bacteria</taxon>
        <taxon>Pseudomonadati</taxon>
        <taxon>Pseudomonadota</taxon>
        <taxon>Betaproteobacteria</taxon>
        <taxon>Nitrosomonadales</taxon>
        <taxon>Gallionellaceae</taxon>
        <taxon>Candidatus Nitrotoga</taxon>
    </lineage>
</organism>
<dbReference type="InterPro" id="IPR012674">
    <property type="entry name" value="Calycin"/>
</dbReference>
<dbReference type="Pfam" id="PF22036">
    <property type="entry name" value="MoaF_like"/>
    <property type="match status" value="1"/>
</dbReference>
<feature type="domain" description="MoaF-like" evidence="1">
    <location>
        <begin position="3"/>
        <end position="81"/>
    </location>
</feature>
<name>A0ABM8Z0G8_9PROT</name>
<sequence length="94" mass="10874">MSFYLYFVSDKVLEFIVEHSPDLPKGSSHSVDITIEYLRDELYLVSWQEKSGNTIVRLEDFKEHKVHAFLTLKDLTFIKQTAALVELSSPPDQV</sequence>